<comment type="function">
    <text evidence="4">PPIases accelerate the folding of proteins. It catalyzes the cis-trans isomerization of proline imidic peptide bonds in oligopeptides.</text>
</comment>
<sequence>MLKPLLLGLALLPATFMPAHAEDTMPRVLLNTTLGPIELEINADKAPITAKNFLQYVDKGHYDGLIFHRVIPGFMIQGGGFTVEMEQVETDSPIKNESGNGLSNQRGTIAMARTRDLDSATAQFFINTADNVRLDGRNGPTGYTVFGKVISGMDTIDEISAVKTGRKGMHGDVPLTPVVIESAVRMVEPMSDNTTGNPSSEE</sequence>
<dbReference type="PROSITE" id="PS50072">
    <property type="entry name" value="CSA_PPIASE_2"/>
    <property type="match status" value="1"/>
</dbReference>
<reference evidence="7" key="1">
    <citation type="submission" date="2016-10" db="EMBL/GenBank/DDBJ databases">
        <authorList>
            <person name="Varghese N."/>
            <person name="Submissions S."/>
        </authorList>
    </citation>
    <scope>NUCLEOTIDE SEQUENCE [LARGE SCALE GENOMIC DNA]</scope>
    <source>
        <strain evidence="7">DSM 11526</strain>
    </source>
</reference>
<dbReference type="InterPro" id="IPR020892">
    <property type="entry name" value="Cyclophilin-type_PPIase_CS"/>
</dbReference>
<comment type="catalytic activity">
    <reaction evidence="4">
        <text>[protein]-peptidylproline (omega=180) = [protein]-peptidylproline (omega=0)</text>
        <dbReference type="Rhea" id="RHEA:16237"/>
        <dbReference type="Rhea" id="RHEA-COMP:10747"/>
        <dbReference type="Rhea" id="RHEA-COMP:10748"/>
        <dbReference type="ChEBI" id="CHEBI:83833"/>
        <dbReference type="ChEBI" id="CHEBI:83834"/>
        <dbReference type="EC" id="5.2.1.8"/>
    </reaction>
</comment>
<evidence type="ECO:0000313" key="7">
    <source>
        <dbReference type="Proteomes" id="UP000242469"/>
    </source>
</evidence>
<feature type="domain" description="PPIase cyclophilin-type" evidence="5">
    <location>
        <begin position="24"/>
        <end position="185"/>
    </location>
</feature>
<organism evidence="6 7">
    <name type="scientific">Marinobacterium iners DSM 11526</name>
    <dbReference type="NCBI Taxonomy" id="1122198"/>
    <lineage>
        <taxon>Bacteria</taxon>
        <taxon>Pseudomonadati</taxon>
        <taxon>Pseudomonadota</taxon>
        <taxon>Gammaproteobacteria</taxon>
        <taxon>Oceanospirillales</taxon>
        <taxon>Oceanospirillaceae</taxon>
        <taxon>Marinobacterium</taxon>
    </lineage>
</organism>
<name>A0A1H4A2S0_9GAMM</name>
<keyword evidence="4" id="KW-0732">Signal</keyword>
<dbReference type="InterPro" id="IPR002130">
    <property type="entry name" value="Cyclophilin-type_PPIase_dom"/>
</dbReference>
<feature type="chain" id="PRO_5017104541" description="Peptidyl-prolyl cis-trans isomerase" evidence="4">
    <location>
        <begin position="22"/>
        <end position="202"/>
    </location>
</feature>
<dbReference type="PRINTS" id="PR00153">
    <property type="entry name" value="CSAPPISMRASE"/>
</dbReference>
<dbReference type="GO" id="GO:0006457">
    <property type="term" value="P:protein folding"/>
    <property type="evidence" value="ECO:0007669"/>
    <property type="project" value="InterPro"/>
</dbReference>
<evidence type="ECO:0000259" key="5">
    <source>
        <dbReference type="PROSITE" id="PS50072"/>
    </source>
</evidence>
<dbReference type="OrthoDB" id="9807797at2"/>
<evidence type="ECO:0000313" key="6">
    <source>
        <dbReference type="EMBL" id="SEA30305.1"/>
    </source>
</evidence>
<accession>A0A1H4A2S0</accession>
<proteinExistence type="inferred from homology"/>
<dbReference type="Pfam" id="PF00160">
    <property type="entry name" value="Pro_isomerase"/>
    <property type="match status" value="1"/>
</dbReference>
<dbReference type="Gene3D" id="2.40.100.10">
    <property type="entry name" value="Cyclophilin-like"/>
    <property type="match status" value="1"/>
</dbReference>
<protein>
    <recommendedName>
        <fullName evidence="4">Peptidyl-prolyl cis-trans isomerase</fullName>
        <shortName evidence="4">PPIase</shortName>
        <ecNumber evidence="4">5.2.1.8</ecNumber>
    </recommendedName>
</protein>
<dbReference type="SUPFAM" id="SSF50891">
    <property type="entry name" value="Cyclophilin-like"/>
    <property type="match status" value="1"/>
</dbReference>
<keyword evidence="3 4" id="KW-0413">Isomerase</keyword>
<dbReference type="RefSeq" id="WP_091823611.1">
    <property type="nucleotide sequence ID" value="NZ_FNRJ01000002.1"/>
</dbReference>
<gene>
    <name evidence="6" type="ORF">SAMN02745729_102256</name>
</gene>
<evidence type="ECO:0000256" key="2">
    <source>
        <dbReference type="ARBA" id="ARBA00023110"/>
    </source>
</evidence>
<keyword evidence="2 4" id="KW-0697">Rotamase</keyword>
<dbReference type="PROSITE" id="PS00170">
    <property type="entry name" value="CSA_PPIASE_1"/>
    <property type="match status" value="1"/>
</dbReference>
<dbReference type="AlphaFoldDB" id="A0A1H4A2S0"/>
<evidence type="ECO:0000256" key="3">
    <source>
        <dbReference type="ARBA" id="ARBA00023235"/>
    </source>
</evidence>
<dbReference type="STRING" id="1122198.SAMN02745729_102256"/>
<comment type="similarity">
    <text evidence="1 4">Belongs to the cyclophilin-type PPIase family.</text>
</comment>
<dbReference type="EMBL" id="FNRJ01000002">
    <property type="protein sequence ID" value="SEA30305.1"/>
    <property type="molecule type" value="Genomic_DNA"/>
</dbReference>
<dbReference type="GO" id="GO:0003755">
    <property type="term" value="F:peptidyl-prolyl cis-trans isomerase activity"/>
    <property type="evidence" value="ECO:0007669"/>
    <property type="project" value="UniProtKB-UniRule"/>
</dbReference>
<feature type="signal peptide" evidence="4">
    <location>
        <begin position="1"/>
        <end position="21"/>
    </location>
</feature>
<evidence type="ECO:0000256" key="4">
    <source>
        <dbReference type="RuleBase" id="RU363019"/>
    </source>
</evidence>
<dbReference type="CDD" id="cd01920">
    <property type="entry name" value="cyclophilin_EcCYP_like"/>
    <property type="match status" value="1"/>
</dbReference>
<dbReference type="Proteomes" id="UP000242469">
    <property type="component" value="Unassembled WGS sequence"/>
</dbReference>
<dbReference type="EC" id="5.2.1.8" evidence="4"/>
<keyword evidence="7" id="KW-1185">Reference proteome</keyword>
<dbReference type="InterPro" id="IPR044665">
    <property type="entry name" value="E_coli_cyclophilin_A-like"/>
</dbReference>
<dbReference type="InterPro" id="IPR029000">
    <property type="entry name" value="Cyclophilin-like_dom_sf"/>
</dbReference>
<dbReference type="PANTHER" id="PTHR43246">
    <property type="entry name" value="PEPTIDYL-PROLYL CIS-TRANS ISOMERASE CYP38, CHLOROPLASTIC"/>
    <property type="match status" value="1"/>
</dbReference>
<evidence type="ECO:0000256" key="1">
    <source>
        <dbReference type="ARBA" id="ARBA00007365"/>
    </source>
</evidence>